<dbReference type="InterPro" id="IPR012347">
    <property type="entry name" value="Ferritin-like"/>
</dbReference>
<dbReference type="GO" id="GO:0016722">
    <property type="term" value="F:oxidoreductase activity, acting on metal ions"/>
    <property type="evidence" value="ECO:0007669"/>
    <property type="project" value="InterPro"/>
</dbReference>
<dbReference type="PIRSF" id="PIRSF005900">
    <property type="entry name" value="Dps"/>
    <property type="match status" value="1"/>
</dbReference>
<dbReference type="InterPro" id="IPR002177">
    <property type="entry name" value="DPS_DNA-bd"/>
</dbReference>
<sequence>MPTNFAGNLNQDVRTKMIDLLNARLVDTIAVTLAVKQAHWNLKGQGFIGVHELLDDVANRLRDSADLMAERAVILGGFAKGTVEVVSDRAEIDAYPVEISELEDHVQALKERFMVLGGAVREAAETAEDAGDDDTADLFTEVSRAVDKDAWFIGANAKAG</sequence>
<protein>
    <submittedName>
        <fullName evidence="4">Starvation-inducible DNA-binding protein</fullName>
    </submittedName>
</protein>
<accession>A0A1H3J6M5</accession>
<organism evidence="4 5">
    <name type="scientific">Citreimonas salinaria</name>
    <dbReference type="NCBI Taxonomy" id="321339"/>
    <lineage>
        <taxon>Bacteria</taxon>
        <taxon>Pseudomonadati</taxon>
        <taxon>Pseudomonadota</taxon>
        <taxon>Alphaproteobacteria</taxon>
        <taxon>Rhodobacterales</taxon>
        <taxon>Roseobacteraceae</taxon>
        <taxon>Citreimonas</taxon>
    </lineage>
</organism>
<evidence type="ECO:0000256" key="1">
    <source>
        <dbReference type="ARBA" id="ARBA00009497"/>
    </source>
</evidence>
<dbReference type="PANTHER" id="PTHR42932">
    <property type="entry name" value="GENERAL STRESS PROTEIN 20U"/>
    <property type="match status" value="1"/>
</dbReference>
<reference evidence="4 5" key="1">
    <citation type="submission" date="2016-10" db="EMBL/GenBank/DDBJ databases">
        <authorList>
            <person name="de Groot N.N."/>
        </authorList>
    </citation>
    <scope>NUCLEOTIDE SEQUENCE [LARGE SCALE GENOMIC DNA]</scope>
    <source>
        <strain evidence="4 5">DSM 26880</strain>
    </source>
</reference>
<feature type="domain" description="Ferritin/DPS" evidence="3">
    <location>
        <begin position="18"/>
        <end position="155"/>
    </location>
</feature>
<evidence type="ECO:0000256" key="2">
    <source>
        <dbReference type="RuleBase" id="RU003875"/>
    </source>
</evidence>
<dbReference type="CDD" id="cd01043">
    <property type="entry name" value="DPS"/>
    <property type="match status" value="1"/>
</dbReference>
<gene>
    <name evidence="4" type="ORF">SAMN05444340_10666</name>
</gene>
<dbReference type="InterPro" id="IPR023188">
    <property type="entry name" value="DPS_DNA-bd_CS"/>
</dbReference>
<dbReference type="RefSeq" id="WP_089882657.1">
    <property type="nucleotide sequence ID" value="NZ_FNPF01000006.1"/>
</dbReference>
<dbReference type="PRINTS" id="PR01346">
    <property type="entry name" value="HELNAPAPROT"/>
</dbReference>
<evidence type="ECO:0000313" key="4">
    <source>
        <dbReference type="EMBL" id="SDY35179.1"/>
    </source>
</evidence>
<dbReference type="OrthoDB" id="9797687at2"/>
<dbReference type="PROSITE" id="PS00818">
    <property type="entry name" value="DPS_1"/>
    <property type="match status" value="1"/>
</dbReference>
<dbReference type="Pfam" id="PF00210">
    <property type="entry name" value="Ferritin"/>
    <property type="match status" value="1"/>
</dbReference>
<dbReference type="AlphaFoldDB" id="A0A1H3J6M5"/>
<dbReference type="PANTHER" id="PTHR42932:SF3">
    <property type="entry name" value="DNA PROTECTION DURING STARVATION PROTEIN"/>
    <property type="match status" value="1"/>
</dbReference>
<dbReference type="Proteomes" id="UP000199286">
    <property type="component" value="Unassembled WGS sequence"/>
</dbReference>
<dbReference type="GO" id="GO:0008199">
    <property type="term" value="F:ferric iron binding"/>
    <property type="evidence" value="ECO:0007669"/>
    <property type="project" value="InterPro"/>
</dbReference>
<keyword evidence="4" id="KW-0238">DNA-binding</keyword>
<proteinExistence type="inferred from homology"/>
<dbReference type="STRING" id="321339.SAMN05444340_10666"/>
<dbReference type="Gene3D" id="1.20.1260.10">
    <property type="match status" value="1"/>
</dbReference>
<keyword evidence="5" id="KW-1185">Reference proteome</keyword>
<evidence type="ECO:0000313" key="5">
    <source>
        <dbReference type="Proteomes" id="UP000199286"/>
    </source>
</evidence>
<dbReference type="NCBIfam" id="NF006975">
    <property type="entry name" value="PRK09448.1"/>
    <property type="match status" value="1"/>
</dbReference>
<dbReference type="InterPro" id="IPR008331">
    <property type="entry name" value="Ferritin_DPS_dom"/>
</dbReference>
<comment type="similarity">
    <text evidence="1 2">Belongs to the Dps family.</text>
</comment>
<dbReference type="EMBL" id="FNPF01000006">
    <property type="protein sequence ID" value="SDY35179.1"/>
    <property type="molecule type" value="Genomic_DNA"/>
</dbReference>
<dbReference type="GO" id="GO:0003677">
    <property type="term" value="F:DNA binding"/>
    <property type="evidence" value="ECO:0007669"/>
    <property type="project" value="UniProtKB-KW"/>
</dbReference>
<name>A0A1H3J6M5_9RHOB</name>
<dbReference type="SUPFAM" id="SSF47240">
    <property type="entry name" value="Ferritin-like"/>
    <property type="match status" value="1"/>
</dbReference>
<evidence type="ECO:0000259" key="3">
    <source>
        <dbReference type="Pfam" id="PF00210"/>
    </source>
</evidence>
<dbReference type="InterPro" id="IPR009078">
    <property type="entry name" value="Ferritin-like_SF"/>
</dbReference>